<evidence type="ECO:0000256" key="3">
    <source>
        <dbReference type="ARBA" id="ARBA00023163"/>
    </source>
</evidence>
<sequence>MLPIEPPAARAFDFPRGVSSTVLLVAHAADRGVPPERVLAGSGLSVADLADSQHQVTAGQELRVVRNLLRGVDPAGYGAEGRAVGMRYHVSTFGIFGFALLSSVTMLDAVNVALRFWDLSFALALPVVVAEEGRVRISLSTDGVPSDVAAFVHGRDTAAVETVLGELLPGRPPPRFVDGVLEVGLDYLSSPLPQGDARTRAMYEGMCEELVASRRARSGVAQQVRVLITQRLGEGAPMEVVAADLGMTGRTLRRRLASEGASYRTLLEEVRESLATEMLATGRLAVEDVALRLGYAEASSFIAAFRRWTGRTPTAWQRDRG</sequence>
<keyword evidence="2" id="KW-0238">DNA-binding</keyword>
<keyword evidence="1" id="KW-0805">Transcription regulation</keyword>
<dbReference type="EMBL" id="CP031165">
    <property type="protein sequence ID" value="AXV09412.1"/>
    <property type="molecule type" value="Genomic_DNA"/>
</dbReference>
<dbReference type="Pfam" id="PF12625">
    <property type="entry name" value="Arabinose_bd"/>
    <property type="match status" value="1"/>
</dbReference>
<dbReference type="Proteomes" id="UP000264006">
    <property type="component" value="Chromosome"/>
</dbReference>
<name>A0A346Y4L5_9ACTN</name>
<dbReference type="KEGG" id="euz:DVS28_a4751"/>
<dbReference type="InterPro" id="IPR018060">
    <property type="entry name" value="HTH_AraC"/>
</dbReference>
<evidence type="ECO:0000256" key="2">
    <source>
        <dbReference type="ARBA" id="ARBA00023125"/>
    </source>
</evidence>
<evidence type="ECO:0000313" key="5">
    <source>
        <dbReference type="EMBL" id="AXV09412.1"/>
    </source>
</evidence>
<dbReference type="AlphaFoldDB" id="A0A346Y4L5"/>
<dbReference type="GO" id="GO:0000976">
    <property type="term" value="F:transcription cis-regulatory region binding"/>
    <property type="evidence" value="ECO:0007669"/>
    <property type="project" value="TreeGrafter"/>
</dbReference>
<dbReference type="Gene3D" id="1.10.10.60">
    <property type="entry name" value="Homeodomain-like"/>
    <property type="match status" value="1"/>
</dbReference>
<dbReference type="Pfam" id="PF12833">
    <property type="entry name" value="HTH_18"/>
    <property type="match status" value="1"/>
</dbReference>
<dbReference type="RefSeq" id="WP_216826248.1">
    <property type="nucleotide sequence ID" value="NZ_CP031165.1"/>
</dbReference>
<dbReference type="SUPFAM" id="SSF46689">
    <property type="entry name" value="Homeodomain-like"/>
    <property type="match status" value="1"/>
</dbReference>
<evidence type="ECO:0000259" key="4">
    <source>
        <dbReference type="PROSITE" id="PS01124"/>
    </source>
</evidence>
<dbReference type="SMART" id="SM00342">
    <property type="entry name" value="HTH_ARAC"/>
    <property type="match status" value="1"/>
</dbReference>
<dbReference type="PANTHER" id="PTHR47894">
    <property type="entry name" value="HTH-TYPE TRANSCRIPTIONAL REGULATOR GADX"/>
    <property type="match status" value="1"/>
</dbReference>
<dbReference type="InterPro" id="IPR009057">
    <property type="entry name" value="Homeodomain-like_sf"/>
</dbReference>
<dbReference type="PROSITE" id="PS01124">
    <property type="entry name" value="HTH_ARAC_FAMILY_2"/>
    <property type="match status" value="1"/>
</dbReference>
<accession>A0A346Y4L5</accession>
<evidence type="ECO:0000256" key="1">
    <source>
        <dbReference type="ARBA" id="ARBA00023015"/>
    </source>
</evidence>
<dbReference type="PANTHER" id="PTHR47894:SF1">
    <property type="entry name" value="HTH-TYPE TRANSCRIPTIONAL REGULATOR VQSM"/>
    <property type="match status" value="1"/>
</dbReference>
<feature type="domain" description="HTH araC/xylS-type" evidence="4">
    <location>
        <begin position="222"/>
        <end position="319"/>
    </location>
</feature>
<dbReference type="InterPro" id="IPR032687">
    <property type="entry name" value="AraC-type_N"/>
</dbReference>
<keyword evidence="3" id="KW-0804">Transcription</keyword>
<gene>
    <name evidence="5" type="ORF">DVS28_a4751</name>
</gene>
<reference evidence="5 6" key="1">
    <citation type="submission" date="2018-09" db="EMBL/GenBank/DDBJ databases">
        <title>Complete genome sequence of Euzebya sp. DY32-46 isolated from seawater of Pacific Ocean.</title>
        <authorList>
            <person name="Xu L."/>
            <person name="Wu Y.-H."/>
            <person name="Xu X.-W."/>
        </authorList>
    </citation>
    <scope>NUCLEOTIDE SEQUENCE [LARGE SCALE GENOMIC DNA]</scope>
    <source>
        <strain evidence="5 6">DY32-46</strain>
    </source>
</reference>
<organism evidence="5 6">
    <name type="scientific">Euzebya pacifica</name>
    <dbReference type="NCBI Taxonomy" id="1608957"/>
    <lineage>
        <taxon>Bacteria</taxon>
        <taxon>Bacillati</taxon>
        <taxon>Actinomycetota</taxon>
        <taxon>Nitriliruptoria</taxon>
        <taxon>Euzebyales</taxon>
    </lineage>
</organism>
<dbReference type="GO" id="GO:0003700">
    <property type="term" value="F:DNA-binding transcription factor activity"/>
    <property type="evidence" value="ECO:0007669"/>
    <property type="project" value="InterPro"/>
</dbReference>
<evidence type="ECO:0000313" key="6">
    <source>
        <dbReference type="Proteomes" id="UP000264006"/>
    </source>
</evidence>
<proteinExistence type="predicted"/>
<dbReference type="GO" id="GO:0005829">
    <property type="term" value="C:cytosol"/>
    <property type="evidence" value="ECO:0007669"/>
    <property type="project" value="TreeGrafter"/>
</dbReference>
<keyword evidence="6" id="KW-1185">Reference proteome</keyword>
<protein>
    <submittedName>
        <fullName evidence="5">Transcriptional regulator, AraC family</fullName>
    </submittedName>
</protein>